<organism evidence="2 3">
    <name type="scientific">Sphingomonas metalli</name>
    <dbReference type="NCBI Taxonomy" id="1779358"/>
    <lineage>
        <taxon>Bacteria</taxon>
        <taxon>Pseudomonadati</taxon>
        <taxon>Pseudomonadota</taxon>
        <taxon>Alphaproteobacteria</taxon>
        <taxon>Sphingomonadales</taxon>
        <taxon>Sphingomonadaceae</taxon>
        <taxon>Sphingomonas</taxon>
    </lineage>
</organism>
<dbReference type="Proteomes" id="UP000623067">
    <property type="component" value="Unassembled WGS sequence"/>
</dbReference>
<proteinExistence type="predicted"/>
<gene>
    <name evidence="2" type="ORF">GCM10011380_35650</name>
</gene>
<feature type="transmembrane region" description="Helical" evidence="1">
    <location>
        <begin position="80"/>
        <end position="102"/>
    </location>
</feature>
<keyword evidence="1" id="KW-1133">Transmembrane helix</keyword>
<evidence type="ECO:0000313" key="3">
    <source>
        <dbReference type="Proteomes" id="UP000623067"/>
    </source>
</evidence>
<dbReference type="EMBL" id="BMIH01000007">
    <property type="protein sequence ID" value="GGB43025.1"/>
    <property type="molecule type" value="Genomic_DNA"/>
</dbReference>
<comment type="caution">
    <text evidence="2">The sequence shown here is derived from an EMBL/GenBank/DDBJ whole genome shotgun (WGS) entry which is preliminary data.</text>
</comment>
<sequence>MAADASGRSNSQELAVFSGFSWILERPKRAQVAEREGFEPWVLRRLFRHCLGHRLKSECPLWCPPPSVDWCPAAGHMKLLFGWLVGLIVAGVGSARFVAFCLKLKL</sequence>
<evidence type="ECO:0000313" key="2">
    <source>
        <dbReference type="EMBL" id="GGB43025.1"/>
    </source>
</evidence>
<protein>
    <submittedName>
        <fullName evidence="2">Uncharacterized protein</fullName>
    </submittedName>
</protein>
<keyword evidence="1" id="KW-0812">Transmembrane</keyword>
<name>A0A916TFL4_9SPHN</name>
<keyword evidence="1" id="KW-0472">Membrane</keyword>
<reference evidence="2" key="1">
    <citation type="journal article" date="2014" name="Int. J. Syst. Evol. Microbiol.">
        <title>Complete genome sequence of Corynebacterium casei LMG S-19264T (=DSM 44701T), isolated from a smear-ripened cheese.</title>
        <authorList>
            <consortium name="US DOE Joint Genome Institute (JGI-PGF)"/>
            <person name="Walter F."/>
            <person name="Albersmeier A."/>
            <person name="Kalinowski J."/>
            <person name="Ruckert C."/>
        </authorList>
    </citation>
    <scope>NUCLEOTIDE SEQUENCE</scope>
    <source>
        <strain evidence="2">CGMCC 1.15330</strain>
    </source>
</reference>
<keyword evidence="3" id="KW-1185">Reference proteome</keyword>
<reference evidence="2" key="2">
    <citation type="submission" date="2020-09" db="EMBL/GenBank/DDBJ databases">
        <authorList>
            <person name="Sun Q."/>
            <person name="Zhou Y."/>
        </authorList>
    </citation>
    <scope>NUCLEOTIDE SEQUENCE</scope>
    <source>
        <strain evidence="2">CGMCC 1.15330</strain>
    </source>
</reference>
<evidence type="ECO:0000256" key="1">
    <source>
        <dbReference type="SAM" id="Phobius"/>
    </source>
</evidence>
<dbReference type="AlphaFoldDB" id="A0A916TFL4"/>
<accession>A0A916TFL4</accession>